<reference evidence="2 3" key="1">
    <citation type="journal article" date="2016" name="Sci. Rep.">
        <title>The genome sequence of the outbreeding globe artichoke constructed de novo incorporating a phase-aware low-pass sequencing strategy of F1 progeny.</title>
        <authorList>
            <person name="Scaglione D."/>
            <person name="Reyes-Chin-Wo S."/>
            <person name="Acquadro A."/>
            <person name="Froenicke L."/>
            <person name="Portis E."/>
            <person name="Beitel C."/>
            <person name="Tirone M."/>
            <person name="Mauro R."/>
            <person name="Lo Monaco A."/>
            <person name="Mauromicale G."/>
            <person name="Faccioli P."/>
            <person name="Cattivelli L."/>
            <person name="Rieseberg L."/>
            <person name="Michelmore R."/>
            <person name="Lanteri S."/>
        </authorList>
    </citation>
    <scope>NUCLEOTIDE SEQUENCE [LARGE SCALE GENOMIC DNA]</scope>
    <source>
        <strain evidence="2">2C</strain>
    </source>
</reference>
<feature type="compositionally biased region" description="Basic and acidic residues" evidence="1">
    <location>
        <begin position="42"/>
        <end position="51"/>
    </location>
</feature>
<evidence type="ECO:0000256" key="1">
    <source>
        <dbReference type="SAM" id="MobiDB-lite"/>
    </source>
</evidence>
<dbReference type="STRING" id="59895.A0A124SGT2"/>
<protein>
    <submittedName>
        <fullName evidence="2">Uncharacterized protein</fullName>
    </submittedName>
</protein>
<dbReference type="OMA" id="GVCKEHW"/>
<dbReference type="AlphaFoldDB" id="A0A124SGT2"/>
<dbReference type="Proteomes" id="UP000243975">
    <property type="component" value="Unassembled WGS sequence"/>
</dbReference>
<accession>A0A124SGT2</accession>
<keyword evidence="3" id="KW-1185">Reference proteome</keyword>
<dbReference type="EMBL" id="LEKV01001508">
    <property type="protein sequence ID" value="KVI07363.1"/>
    <property type="molecule type" value="Genomic_DNA"/>
</dbReference>
<proteinExistence type="predicted"/>
<organism evidence="2 3">
    <name type="scientific">Cynara cardunculus var. scolymus</name>
    <name type="common">Globe artichoke</name>
    <name type="synonym">Cynara scolymus</name>
    <dbReference type="NCBI Taxonomy" id="59895"/>
    <lineage>
        <taxon>Eukaryota</taxon>
        <taxon>Viridiplantae</taxon>
        <taxon>Streptophyta</taxon>
        <taxon>Embryophyta</taxon>
        <taxon>Tracheophyta</taxon>
        <taxon>Spermatophyta</taxon>
        <taxon>Magnoliopsida</taxon>
        <taxon>eudicotyledons</taxon>
        <taxon>Gunneridae</taxon>
        <taxon>Pentapetalae</taxon>
        <taxon>asterids</taxon>
        <taxon>campanulids</taxon>
        <taxon>Asterales</taxon>
        <taxon>Asteraceae</taxon>
        <taxon>Carduoideae</taxon>
        <taxon>Cardueae</taxon>
        <taxon>Carduinae</taxon>
        <taxon>Cynara</taxon>
    </lineage>
</organism>
<name>A0A124SGT2_CYNCS</name>
<feature type="region of interest" description="Disordered" evidence="1">
    <location>
        <begin position="41"/>
        <end position="62"/>
    </location>
</feature>
<gene>
    <name evidence="2" type="ORF">Ccrd_014254</name>
</gene>
<evidence type="ECO:0000313" key="3">
    <source>
        <dbReference type="Proteomes" id="UP000243975"/>
    </source>
</evidence>
<evidence type="ECO:0000313" key="2">
    <source>
        <dbReference type="EMBL" id="KVI07363.1"/>
    </source>
</evidence>
<sequence length="119" mass="13695">MERILIFIETMNLDDASIRGIQSLDRHGVCKEHWKSRPFHTQSRDMCRDSSIDTQDPNNQDGVQNSLAIGADTIISSMFKKANLDELNMFMSVLTNNDSTCYQSRVTSVLKEEIARRRR</sequence>
<feature type="compositionally biased region" description="Polar residues" evidence="1">
    <location>
        <begin position="52"/>
        <end position="62"/>
    </location>
</feature>
<comment type="caution">
    <text evidence="2">The sequence shown here is derived from an EMBL/GenBank/DDBJ whole genome shotgun (WGS) entry which is preliminary data.</text>
</comment>
<dbReference type="Gramene" id="KVI07363">
    <property type="protein sequence ID" value="KVI07363"/>
    <property type="gene ID" value="Ccrd_014254"/>
</dbReference>